<keyword evidence="2 4" id="KW-0396">Initiation factor</keyword>
<dbReference type="AlphaFoldDB" id="A0A4P8Y3Z3"/>
<dbReference type="PANTHER" id="PTHR10938">
    <property type="entry name" value="TRANSLATION INITIATION FACTOR IF-3"/>
    <property type="match status" value="1"/>
</dbReference>
<evidence type="ECO:0000259" key="7">
    <source>
        <dbReference type="Pfam" id="PF00707"/>
    </source>
</evidence>
<dbReference type="FunFam" id="3.30.110.10:FF:000001">
    <property type="entry name" value="Translation initiation factor IF-3"/>
    <property type="match status" value="1"/>
</dbReference>
<keyword evidence="10" id="KW-1185">Reference proteome</keyword>
<evidence type="ECO:0000256" key="2">
    <source>
        <dbReference type="ARBA" id="ARBA00022540"/>
    </source>
</evidence>
<dbReference type="KEGG" id="ruj:E5Z56_11080"/>
<dbReference type="PANTHER" id="PTHR10938:SF0">
    <property type="entry name" value="TRANSLATION INITIATION FACTOR IF-3, MITOCHONDRIAL"/>
    <property type="match status" value="1"/>
</dbReference>
<evidence type="ECO:0000256" key="3">
    <source>
        <dbReference type="ARBA" id="ARBA00022917"/>
    </source>
</evidence>
<dbReference type="HAMAP" id="MF_00080">
    <property type="entry name" value="IF_3"/>
    <property type="match status" value="1"/>
</dbReference>
<reference evidence="9 10" key="1">
    <citation type="submission" date="2019-04" db="EMBL/GenBank/DDBJ databases">
        <authorList>
            <person name="Embree M."/>
            <person name="Gaffney J.R."/>
        </authorList>
    </citation>
    <scope>NUCLEOTIDE SEQUENCE [LARGE SCALE GENOMIC DNA]</scope>
    <source>
        <strain evidence="9 10">JE7A12</strain>
    </source>
</reference>
<feature type="domain" description="Translation initiation factor 3 N-terminal" evidence="8">
    <location>
        <begin position="43"/>
        <end position="112"/>
    </location>
</feature>
<dbReference type="PROSITE" id="PS00938">
    <property type="entry name" value="IF3"/>
    <property type="match status" value="1"/>
</dbReference>
<dbReference type="FunFam" id="3.10.20.80:FF:000001">
    <property type="entry name" value="Translation initiation factor IF-3"/>
    <property type="match status" value="1"/>
</dbReference>
<evidence type="ECO:0000313" key="9">
    <source>
        <dbReference type="EMBL" id="QCT08048.1"/>
    </source>
</evidence>
<evidence type="ECO:0000313" key="10">
    <source>
        <dbReference type="Proteomes" id="UP000301475"/>
    </source>
</evidence>
<keyword evidence="4" id="KW-0963">Cytoplasm</keyword>
<evidence type="ECO:0000256" key="6">
    <source>
        <dbReference type="RuleBase" id="RU000646"/>
    </source>
</evidence>
<gene>
    <name evidence="4" type="primary">infC</name>
    <name evidence="9" type="ORF">E5Z56_11080</name>
</gene>
<comment type="subunit">
    <text evidence="4 6">Monomer.</text>
</comment>
<dbReference type="OrthoDB" id="9806014at2"/>
<dbReference type="Pfam" id="PF05198">
    <property type="entry name" value="IF3_N"/>
    <property type="match status" value="1"/>
</dbReference>
<dbReference type="NCBIfam" id="TIGR00168">
    <property type="entry name" value="infC"/>
    <property type="match status" value="1"/>
</dbReference>
<dbReference type="GO" id="GO:0003743">
    <property type="term" value="F:translation initiation factor activity"/>
    <property type="evidence" value="ECO:0007669"/>
    <property type="project" value="UniProtKB-UniRule"/>
</dbReference>
<dbReference type="EMBL" id="CP039381">
    <property type="protein sequence ID" value="QCT08048.1"/>
    <property type="molecule type" value="Genomic_DNA"/>
</dbReference>
<dbReference type="GO" id="GO:0016020">
    <property type="term" value="C:membrane"/>
    <property type="evidence" value="ECO:0007669"/>
    <property type="project" value="TreeGrafter"/>
</dbReference>
<comment type="function">
    <text evidence="4 6">IF-3 binds to the 30S ribosomal subunit and shifts the equilibrium between 70S ribosomes and their 50S and 30S subunits in favor of the free subunits, thus enhancing the availability of 30S subunits on which protein synthesis initiation begins.</text>
</comment>
<sequence length="207" mass="23983">MPSAWVNTYSFFTDAYYSGRSLSVHFFNLFWRCSTISNKKLQINEEVRDKEVRLIGAEGEQLGIMSSEKAFNIAMESNLDLVKIAPQAKPPVCKVMDYGKYRFEQAKREKENKKNQRTFDIKEVRLSLNIDVHDFNTKLNNALKFIKKGDKVKVSIRFRGREMGHPEQGYDTMNRFAKACEEVAVIEKPAKLEGRNMLMFLAPKPNK</sequence>
<evidence type="ECO:0000256" key="1">
    <source>
        <dbReference type="ARBA" id="ARBA00005439"/>
    </source>
</evidence>
<name>A0A4P8Y3Z3_9FIRM</name>
<organism evidence="9 10">
    <name type="scientific">Ruminococcus bovis</name>
    <dbReference type="NCBI Taxonomy" id="2564099"/>
    <lineage>
        <taxon>Bacteria</taxon>
        <taxon>Bacillati</taxon>
        <taxon>Bacillota</taxon>
        <taxon>Clostridia</taxon>
        <taxon>Eubacteriales</taxon>
        <taxon>Oscillospiraceae</taxon>
        <taxon>Ruminococcus</taxon>
    </lineage>
</organism>
<dbReference type="SUPFAM" id="SSF55200">
    <property type="entry name" value="Translation initiation factor IF3, C-terminal domain"/>
    <property type="match status" value="1"/>
</dbReference>
<proteinExistence type="inferred from homology"/>
<evidence type="ECO:0000256" key="4">
    <source>
        <dbReference type="HAMAP-Rule" id="MF_00080"/>
    </source>
</evidence>
<evidence type="ECO:0000259" key="8">
    <source>
        <dbReference type="Pfam" id="PF05198"/>
    </source>
</evidence>
<dbReference type="InterPro" id="IPR019814">
    <property type="entry name" value="Translation_initiation_fac_3_N"/>
</dbReference>
<dbReference type="Gene3D" id="3.30.110.10">
    <property type="entry name" value="Translation initiation factor 3 (IF-3), C-terminal domain"/>
    <property type="match status" value="1"/>
</dbReference>
<comment type="similarity">
    <text evidence="1 4 6">Belongs to the IF-3 family.</text>
</comment>
<dbReference type="InterPro" id="IPR019813">
    <property type="entry name" value="Translation_initiation_fac3_CS"/>
</dbReference>
<accession>A0A4P8Y3Z3</accession>
<dbReference type="InterPro" id="IPR019815">
    <property type="entry name" value="Translation_initiation_fac_3_C"/>
</dbReference>
<dbReference type="Gene3D" id="3.10.20.80">
    <property type="entry name" value="Translation initiation factor 3 (IF-3), N-terminal domain"/>
    <property type="match status" value="1"/>
</dbReference>
<dbReference type="InterPro" id="IPR001288">
    <property type="entry name" value="Translation_initiation_fac_3"/>
</dbReference>
<keyword evidence="3 4" id="KW-0648">Protein biosynthesis</keyword>
<dbReference type="Pfam" id="PF00707">
    <property type="entry name" value="IF3_C"/>
    <property type="match status" value="1"/>
</dbReference>
<dbReference type="GO" id="GO:0005829">
    <property type="term" value="C:cytosol"/>
    <property type="evidence" value="ECO:0007669"/>
    <property type="project" value="TreeGrafter"/>
</dbReference>
<dbReference type="GO" id="GO:0043022">
    <property type="term" value="F:ribosome binding"/>
    <property type="evidence" value="ECO:0007669"/>
    <property type="project" value="UniProtKB-ARBA"/>
</dbReference>
<dbReference type="InterPro" id="IPR036788">
    <property type="entry name" value="T_IF-3_C_sf"/>
</dbReference>
<dbReference type="GO" id="GO:0032790">
    <property type="term" value="P:ribosome disassembly"/>
    <property type="evidence" value="ECO:0007669"/>
    <property type="project" value="TreeGrafter"/>
</dbReference>
<dbReference type="Proteomes" id="UP000301475">
    <property type="component" value="Chromosome"/>
</dbReference>
<evidence type="ECO:0000256" key="5">
    <source>
        <dbReference type="NCBIfam" id="TIGR00168"/>
    </source>
</evidence>
<dbReference type="InterPro" id="IPR036787">
    <property type="entry name" value="T_IF-3_N_sf"/>
</dbReference>
<comment type="subcellular location">
    <subcellularLocation>
        <location evidence="4 6">Cytoplasm</location>
    </subcellularLocation>
</comment>
<feature type="domain" description="Translation initiation factor 3 C-terminal" evidence="7">
    <location>
        <begin position="120"/>
        <end position="204"/>
    </location>
</feature>
<protein>
    <recommendedName>
        <fullName evidence="4 5">Translation initiation factor IF-3</fullName>
    </recommendedName>
</protein>
<dbReference type="SUPFAM" id="SSF54364">
    <property type="entry name" value="Translation initiation factor IF3, N-terminal domain"/>
    <property type="match status" value="1"/>
</dbReference>